<reference evidence="2 3" key="1">
    <citation type="submission" date="2014-03" db="EMBL/GenBank/DDBJ databases">
        <title>Genome sequence of Sphingobium yanoikuyae B1.</title>
        <authorList>
            <person name="Gan H.M."/>
            <person name="Gan H.Y."/>
            <person name="Savka M.A."/>
        </authorList>
    </citation>
    <scope>NUCLEOTIDE SEQUENCE [LARGE SCALE GENOMIC DNA]</scope>
    <source>
        <strain evidence="2 3">B1</strain>
    </source>
</reference>
<dbReference type="EMBL" id="JGVR01000009">
    <property type="protein sequence ID" value="KEZ19345.1"/>
    <property type="molecule type" value="Genomic_DNA"/>
</dbReference>
<evidence type="ECO:0000313" key="3">
    <source>
        <dbReference type="Proteomes" id="UP000028534"/>
    </source>
</evidence>
<protein>
    <submittedName>
        <fullName evidence="2">Uncharacterized protein</fullName>
    </submittedName>
</protein>
<sequence>MKMIAASLISSALLIGVSLTPFADAQAPQTAQLLEGKDHPILLARMTVTATPLPPVSLPASAN</sequence>
<keyword evidence="1" id="KW-0732">Signal</keyword>
<organism evidence="2 3">
    <name type="scientific">Sphingobium yanoikuyae</name>
    <name type="common">Sphingomonas yanoikuyae</name>
    <dbReference type="NCBI Taxonomy" id="13690"/>
    <lineage>
        <taxon>Bacteria</taxon>
        <taxon>Pseudomonadati</taxon>
        <taxon>Pseudomonadota</taxon>
        <taxon>Alphaproteobacteria</taxon>
        <taxon>Sphingomonadales</taxon>
        <taxon>Sphingomonadaceae</taxon>
        <taxon>Sphingobium</taxon>
    </lineage>
</organism>
<dbReference type="AlphaFoldDB" id="A0A084EN03"/>
<accession>A0A084EN03</accession>
<dbReference type="STRING" id="13690.AX777_17975"/>
<feature type="chain" id="PRO_5001774367" evidence="1">
    <location>
        <begin position="24"/>
        <end position="63"/>
    </location>
</feature>
<proteinExistence type="predicted"/>
<gene>
    <name evidence="2" type="ORF">CP98_01864</name>
</gene>
<comment type="caution">
    <text evidence="2">The sequence shown here is derived from an EMBL/GenBank/DDBJ whole genome shotgun (WGS) entry which is preliminary data.</text>
</comment>
<feature type="signal peptide" evidence="1">
    <location>
        <begin position="1"/>
        <end position="23"/>
    </location>
</feature>
<dbReference type="Proteomes" id="UP000028534">
    <property type="component" value="Unassembled WGS sequence"/>
</dbReference>
<dbReference type="PATRIC" id="fig|13690.10.peg.1919"/>
<evidence type="ECO:0000313" key="2">
    <source>
        <dbReference type="EMBL" id="KEZ19345.1"/>
    </source>
</evidence>
<evidence type="ECO:0000256" key="1">
    <source>
        <dbReference type="SAM" id="SignalP"/>
    </source>
</evidence>
<dbReference type="RefSeq" id="WP_037518893.1">
    <property type="nucleotide sequence ID" value="NZ_JGVR01000009.1"/>
</dbReference>
<name>A0A084EN03_SPHYA</name>